<dbReference type="OrthoDB" id="10645987at2759"/>
<feature type="compositionally biased region" description="Low complexity" evidence="1">
    <location>
        <begin position="303"/>
        <end position="312"/>
    </location>
</feature>
<feature type="transmembrane region" description="Helical" evidence="2">
    <location>
        <begin position="39"/>
        <end position="61"/>
    </location>
</feature>
<gene>
    <name evidence="3" type="ORF">Rt10032_c11g4532</name>
</gene>
<evidence type="ECO:0000313" key="3">
    <source>
        <dbReference type="EMBL" id="GEM10515.1"/>
    </source>
</evidence>
<name>A0A511KKQ4_RHOTO</name>
<feature type="region of interest" description="Disordered" evidence="1">
    <location>
        <begin position="294"/>
        <end position="326"/>
    </location>
</feature>
<dbReference type="EMBL" id="BJWK01000011">
    <property type="protein sequence ID" value="GEM10515.1"/>
    <property type="molecule type" value="Genomic_DNA"/>
</dbReference>
<evidence type="ECO:0000256" key="2">
    <source>
        <dbReference type="SAM" id="Phobius"/>
    </source>
</evidence>
<feature type="compositionally biased region" description="Polar residues" evidence="1">
    <location>
        <begin position="1"/>
        <end position="16"/>
    </location>
</feature>
<organism evidence="3 4">
    <name type="scientific">Rhodotorula toruloides</name>
    <name type="common">Yeast</name>
    <name type="synonym">Rhodosporidium toruloides</name>
    <dbReference type="NCBI Taxonomy" id="5286"/>
    <lineage>
        <taxon>Eukaryota</taxon>
        <taxon>Fungi</taxon>
        <taxon>Dikarya</taxon>
        <taxon>Basidiomycota</taxon>
        <taxon>Pucciniomycotina</taxon>
        <taxon>Microbotryomycetes</taxon>
        <taxon>Sporidiobolales</taxon>
        <taxon>Sporidiobolaceae</taxon>
        <taxon>Rhodotorula</taxon>
    </lineage>
</organism>
<keyword evidence="2" id="KW-0472">Membrane</keyword>
<feature type="region of interest" description="Disordered" evidence="1">
    <location>
        <begin position="1"/>
        <end position="23"/>
    </location>
</feature>
<dbReference type="Proteomes" id="UP000321518">
    <property type="component" value="Unassembled WGS sequence"/>
</dbReference>
<comment type="caution">
    <text evidence="3">The sequence shown here is derived from an EMBL/GenBank/DDBJ whole genome shotgun (WGS) entry which is preliminary data.</text>
</comment>
<accession>A0A511KKQ4</accession>
<dbReference type="AlphaFoldDB" id="A0A511KKQ4"/>
<evidence type="ECO:0000256" key="1">
    <source>
        <dbReference type="SAM" id="MobiDB-lite"/>
    </source>
</evidence>
<sequence length="409" mass="45201">MSTPGATFSNPSTPSRRYTPATGSAGYTFAASRRRRGRFLLLVGLLALVVLLTIIIVPPSVVLTRKNKNNLAEGQQVVTTVVDGSTETRTRDGVVATRTRLTTLANGQASTVTSFVALPDVTVSATTFVTTTLTDGLVVVARTATNLQTEVATVTFTAGRGQVGTRTITLTSLDIVTPSLFIQDDSLNDDSYEFQLDIGIGRLEQRLVLVLIDSPALFLALHLDSAHLHNVQYDNDFASTSEHDSFILFVLLLLLQHLLFKLLFVSLGHCAVGLVYCLVKFELDLFHHHHHQHSTHHDPCTKSGSTSRSSSTSPPPTSAPGSNTSSSRWYNPAHFFPLFCEHLRLIHRWFQLEVLDLLSHCVDKPYEHNVSPKHTIRPLSLVYHDSASHHNPLFLLLTHHDSTHYNELY</sequence>
<reference evidence="3 4" key="1">
    <citation type="submission" date="2019-07" db="EMBL/GenBank/DDBJ databases">
        <title>Rhodotorula toruloides NBRC10032 genome sequencing.</title>
        <authorList>
            <person name="Shida Y."/>
            <person name="Takaku H."/>
            <person name="Ogasawara W."/>
            <person name="Mori K."/>
        </authorList>
    </citation>
    <scope>NUCLEOTIDE SEQUENCE [LARGE SCALE GENOMIC DNA]</scope>
    <source>
        <strain evidence="3 4">NBRC10032</strain>
    </source>
</reference>
<keyword evidence="2" id="KW-0812">Transmembrane</keyword>
<keyword evidence="2" id="KW-1133">Transmembrane helix</keyword>
<proteinExistence type="predicted"/>
<protein>
    <submittedName>
        <fullName evidence="3">Uncharacterized protein</fullName>
    </submittedName>
</protein>
<evidence type="ECO:0000313" key="4">
    <source>
        <dbReference type="Proteomes" id="UP000321518"/>
    </source>
</evidence>